<reference evidence="5" key="1">
    <citation type="submission" date="2022-06" db="EMBL/GenBank/DDBJ databases">
        <title>Gracilimonas sp. CAU 1638 isolated from sea sediment.</title>
        <authorList>
            <person name="Kim W."/>
        </authorList>
    </citation>
    <scope>NUCLEOTIDE SEQUENCE</scope>
    <source>
        <strain evidence="5">CAU 1638</strain>
    </source>
</reference>
<dbReference type="Gene3D" id="2.160.20.110">
    <property type="match status" value="1"/>
</dbReference>
<evidence type="ECO:0000259" key="4">
    <source>
        <dbReference type="SMART" id="SM00560"/>
    </source>
</evidence>
<proteinExistence type="predicted"/>
<dbReference type="SUPFAM" id="SSF49899">
    <property type="entry name" value="Concanavalin A-like lectins/glucanases"/>
    <property type="match status" value="1"/>
</dbReference>
<evidence type="ECO:0000256" key="3">
    <source>
        <dbReference type="SAM" id="SignalP"/>
    </source>
</evidence>
<dbReference type="NCBIfam" id="TIGR04183">
    <property type="entry name" value="Por_Secre_tail"/>
    <property type="match status" value="1"/>
</dbReference>
<gene>
    <name evidence="5" type="ORF">NM125_02390</name>
</gene>
<keyword evidence="2" id="KW-1015">Disulfide bond</keyword>
<dbReference type="InterPro" id="IPR006558">
    <property type="entry name" value="LamG-like"/>
</dbReference>
<dbReference type="RefSeq" id="WP_255132501.1">
    <property type="nucleotide sequence ID" value="NZ_JANDBC010000001.1"/>
</dbReference>
<feature type="chain" id="PRO_5040993992" evidence="3">
    <location>
        <begin position="22"/>
        <end position="1104"/>
    </location>
</feature>
<dbReference type="Proteomes" id="UP001139125">
    <property type="component" value="Unassembled WGS sequence"/>
</dbReference>
<sequence>MKAQILFLIPLFMVSSSALFAQTATEPSGSGTSEDPYLISSLDNLYWVTQSSAQWDKYYLQNTNIDASGISWEEDTTGFSPIGNAANEFTGSFDGQNYSITGIYINRPDEEEIGLFGNVGASGVLTGLHLKDVNITGNTRTGGLVGYNNGGAVSNSIVTGEVYGSGSPFGGSSVGGLAGQSLGSVLNSSFKGTVDGNSQVGGLVGRNGGSVMHSFVTGEVSCETATAGGLIGLNEDSGAFFYNYANATVSGPSNIGGLVGTHVGDSSAVNYALGDVTGDTDDVGGLVGQNSSPIANSYATGNVNGADRTGGLTGANQSTITNSYAAGTVTGTTNTGGFSGSNSGTITSGFWDTDSGSDDNGIGTDLSGTEMKQEASFSGFDFTDIWLIDEDFSFPFLRDILPSVKPGGATPSVTGRSISFGGASTDYVEVPHSDDFDDLDEITLEAWVYLNSTARQGFFSKNVGSTGWYLEYFSSSNAFLSSVFTASGARSGVSLTIPPTSKWFHLSTTYDGTDVKIYIDGKDVTSQQQGNNTGTITNNTNSIRIGDHNQNLDGKMDEVRIWNVALSQNEIQQNMFQKLSGDEEGLLAYLPFDEGEGTLALDESANQHVASLNGSATWESDAHPYGTFIAGDEGWRMMTVPASGVSYGELLDTLWTQGFTGADYSGGTPNVYTWDESSKSFTALTNSSEEPAAGTGFLIYIFDDDDFDGAGDGFPKMIWTDSTQQSGNISPALSFTDTGEEENDGWNLMGNPYGATIDWDAPSGWAQTNLDASFYVWSDSANGGAGDYLSWNGTTGTFGVGEIAPWQGFWVKANSTGPAITFSDNIRASGGILRKKPTVSELQFTIKNGAMRNSTIVMFSEQAQITKDRLDAWKLQSLNGEYLSLFTQLGSGSALDINAVPSDFDGILEIPLSFKGSTLFGEFDLSWISTALPEGLKVFITDENTGETIPLEGHGTYHFYINKQAKTSASENISLEPEHRVLSVPSVMKAKKGEVPRFILTLSYGEIVSNEQDDNLPKTFGLDQNYPNPFNPSTVIRYQLPVSSVVSLKVFDILGREVAALIDGRMGAGYHQVSFNARNLASGMYIYQLRAGNSVITKKLTLIK</sequence>
<dbReference type="Gene3D" id="2.60.120.200">
    <property type="match status" value="1"/>
</dbReference>
<accession>A0A9X2RDE1</accession>
<dbReference type="Pfam" id="PF13385">
    <property type="entry name" value="Laminin_G_3"/>
    <property type="match status" value="1"/>
</dbReference>
<dbReference type="SMART" id="SM00560">
    <property type="entry name" value="LamGL"/>
    <property type="match status" value="1"/>
</dbReference>
<name>A0A9X2RDE1_9BACT</name>
<dbReference type="Pfam" id="PF07581">
    <property type="entry name" value="Glug"/>
    <property type="match status" value="1"/>
</dbReference>
<evidence type="ECO:0000256" key="2">
    <source>
        <dbReference type="ARBA" id="ARBA00023157"/>
    </source>
</evidence>
<dbReference type="AlphaFoldDB" id="A0A9X2RDE1"/>
<feature type="domain" description="LamG-like jellyroll fold" evidence="4">
    <location>
        <begin position="440"/>
        <end position="569"/>
    </location>
</feature>
<feature type="signal peptide" evidence="3">
    <location>
        <begin position="1"/>
        <end position="21"/>
    </location>
</feature>
<evidence type="ECO:0000313" key="5">
    <source>
        <dbReference type="EMBL" id="MCP9290427.1"/>
    </source>
</evidence>
<dbReference type="EMBL" id="JANDBC010000001">
    <property type="protein sequence ID" value="MCP9290427.1"/>
    <property type="molecule type" value="Genomic_DNA"/>
</dbReference>
<dbReference type="Gene3D" id="2.60.40.4070">
    <property type="match status" value="1"/>
</dbReference>
<dbReference type="Pfam" id="PF18962">
    <property type="entry name" value="Por_Secre_tail"/>
    <property type="match status" value="1"/>
</dbReference>
<comment type="caution">
    <text evidence="5">The sequence shown here is derived from an EMBL/GenBank/DDBJ whole genome shotgun (WGS) entry which is preliminary data.</text>
</comment>
<protein>
    <submittedName>
        <fullName evidence="5">T9SS type A sorting domain-containing protein</fullName>
    </submittedName>
</protein>
<organism evidence="5 6">
    <name type="scientific">Gracilimonas sediminicola</name>
    <dbReference type="NCBI Taxonomy" id="2952158"/>
    <lineage>
        <taxon>Bacteria</taxon>
        <taxon>Pseudomonadati</taxon>
        <taxon>Balneolota</taxon>
        <taxon>Balneolia</taxon>
        <taxon>Balneolales</taxon>
        <taxon>Balneolaceae</taxon>
        <taxon>Gracilimonas</taxon>
    </lineage>
</organism>
<evidence type="ECO:0000313" key="6">
    <source>
        <dbReference type="Proteomes" id="UP001139125"/>
    </source>
</evidence>
<keyword evidence="1 3" id="KW-0732">Signal</keyword>
<evidence type="ECO:0000256" key="1">
    <source>
        <dbReference type="ARBA" id="ARBA00022729"/>
    </source>
</evidence>
<dbReference type="InterPro" id="IPR026444">
    <property type="entry name" value="Secre_tail"/>
</dbReference>
<keyword evidence="6" id="KW-1185">Reference proteome</keyword>
<dbReference type="InterPro" id="IPR013320">
    <property type="entry name" value="ConA-like_dom_sf"/>
</dbReference>
<dbReference type="InterPro" id="IPR011493">
    <property type="entry name" value="GLUG"/>
</dbReference>